<dbReference type="PANTHER" id="PTHR45138:SF9">
    <property type="entry name" value="DIGUANYLATE CYCLASE DGCM-RELATED"/>
    <property type="match status" value="1"/>
</dbReference>
<evidence type="ECO:0000259" key="5">
    <source>
        <dbReference type="PROSITE" id="PS50887"/>
    </source>
</evidence>
<dbReference type="OrthoDB" id="9813903at2"/>
<dbReference type="PROSITE" id="PS50887">
    <property type="entry name" value="GGDEF"/>
    <property type="match status" value="1"/>
</dbReference>
<dbReference type="Gene3D" id="1.25.40.10">
    <property type="entry name" value="Tetratricopeptide repeat domain"/>
    <property type="match status" value="1"/>
</dbReference>
<proteinExistence type="predicted"/>
<sequence length="620" mass="71258">MIKYTSQLIALFIFFFCFESSSKTPASKLQTKSFAELPAKLEVYKKAVLATYDLKLLPNLKALEQEAASVNNAKVQAEALLLVALLKHRYGDYKESLTLNQRALDIAVELADPALLISVYLSIVHLEVSLERFKQASEKMDKIALLVNQLPKVSILRAKVCLWRARIYFSKGSYLQALYVLDDALDKPNMSKSIYIELLIEKAKVKLEMGDHIAAQGLIDQISQYNSDSQFHHTKLMVKVLQAKTYLQAGLFAKAILTAQDGLQSTFHTRFLEEQAQLQHTLAASFAQIQDYQWAHLYLKRYAFTQKALDLQKRNNKLLQLEARFDFDQQRQQLSLLEKDNALKEQQITQQLQAIENTALLQQRVILLVVLFFTLLFFIYWRWQNRRTLKILEQQVAQRTQELAIRNKQLQALSYTDSLTGAYNRHFLFTHIDEYLPTEIMTESTIMCLIDIDFFKRVNDTYGHSAGDAVLKSFVTVLKQTIRQNDVIIRWGGEEFLLLMPNISRDAAAEILERIRVNIESFEFKDNNIRIPVTASFGFTPFPLQRNSALLDWEQTIELADLCLYTAKNGGRNAWVGITEAKFDKAFKAEDIVNNAKQLIEQGNLKAISNREEIINTMIN</sequence>
<dbReference type="NCBIfam" id="TIGR00254">
    <property type="entry name" value="GGDEF"/>
    <property type="match status" value="1"/>
</dbReference>
<comment type="cofactor">
    <cofactor evidence="1">
        <name>Mg(2+)</name>
        <dbReference type="ChEBI" id="CHEBI:18420"/>
    </cofactor>
</comment>
<evidence type="ECO:0000313" key="6">
    <source>
        <dbReference type="EMBL" id="TLX47353.1"/>
    </source>
</evidence>
<dbReference type="EMBL" id="PPSW01000012">
    <property type="protein sequence ID" value="TLX47353.1"/>
    <property type="molecule type" value="Genomic_DNA"/>
</dbReference>
<evidence type="ECO:0000256" key="1">
    <source>
        <dbReference type="ARBA" id="ARBA00001946"/>
    </source>
</evidence>
<evidence type="ECO:0000256" key="4">
    <source>
        <dbReference type="SAM" id="Phobius"/>
    </source>
</evidence>
<dbReference type="SUPFAM" id="SSF55073">
    <property type="entry name" value="Nucleotide cyclase"/>
    <property type="match status" value="1"/>
</dbReference>
<dbReference type="Pfam" id="PF00990">
    <property type="entry name" value="GGDEF"/>
    <property type="match status" value="1"/>
</dbReference>
<dbReference type="AlphaFoldDB" id="A0A5R9Q2G6"/>
<dbReference type="FunFam" id="3.30.70.270:FF:000001">
    <property type="entry name" value="Diguanylate cyclase domain protein"/>
    <property type="match status" value="1"/>
</dbReference>
<dbReference type="InterPro" id="IPR029787">
    <property type="entry name" value="Nucleotide_cyclase"/>
</dbReference>
<dbReference type="InterPro" id="IPR043128">
    <property type="entry name" value="Rev_trsase/Diguanyl_cyclase"/>
</dbReference>
<protein>
    <recommendedName>
        <fullName evidence="2">diguanylate cyclase</fullName>
        <ecNumber evidence="2">2.7.7.65</ecNumber>
    </recommendedName>
</protein>
<keyword evidence="4" id="KW-0472">Membrane</keyword>
<name>A0A5R9Q2G6_9GAMM</name>
<reference evidence="6 7" key="1">
    <citation type="submission" date="2018-01" db="EMBL/GenBank/DDBJ databases">
        <title>Co-occurrence of chitin degradation, pigmentation and bioactivity in marine Pseudoalteromonas.</title>
        <authorList>
            <person name="Paulsen S."/>
            <person name="Gram L."/>
            <person name="Machado H."/>
        </authorList>
    </citation>
    <scope>NUCLEOTIDE SEQUENCE [LARGE SCALE GENOMIC DNA]</scope>
    <source>
        <strain evidence="6 7">S3663</strain>
    </source>
</reference>
<gene>
    <name evidence="6" type="ORF">C1E24_08335</name>
</gene>
<dbReference type="InterPro" id="IPR050469">
    <property type="entry name" value="Diguanylate_Cyclase"/>
</dbReference>
<dbReference type="InterPro" id="IPR000160">
    <property type="entry name" value="GGDEF_dom"/>
</dbReference>
<organism evidence="6 7">
    <name type="scientific">Pseudoalteromonas phenolica</name>
    <dbReference type="NCBI Taxonomy" id="161398"/>
    <lineage>
        <taxon>Bacteria</taxon>
        <taxon>Pseudomonadati</taxon>
        <taxon>Pseudomonadota</taxon>
        <taxon>Gammaproteobacteria</taxon>
        <taxon>Alteromonadales</taxon>
        <taxon>Pseudoalteromonadaceae</taxon>
        <taxon>Pseudoalteromonas</taxon>
    </lineage>
</organism>
<dbReference type="RefSeq" id="WP_138480456.1">
    <property type="nucleotide sequence ID" value="NZ_PPSW01000012.1"/>
</dbReference>
<comment type="caution">
    <text evidence="6">The sequence shown here is derived from an EMBL/GenBank/DDBJ whole genome shotgun (WGS) entry which is preliminary data.</text>
</comment>
<accession>A0A5R9Q2G6</accession>
<dbReference type="CDD" id="cd01949">
    <property type="entry name" value="GGDEF"/>
    <property type="match status" value="1"/>
</dbReference>
<comment type="catalytic activity">
    <reaction evidence="3">
        <text>2 GTP = 3',3'-c-di-GMP + 2 diphosphate</text>
        <dbReference type="Rhea" id="RHEA:24898"/>
        <dbReference type="ChEBI" id="CHEBI:33019"/>
        <dbReference type="ChEBI" id="CHEBI:37565"/>
        <dbReference type="ChEBI" id="CHEBI:58805"/>
        <dbReference type="EC" id="2.7.7.65"/>
    </reaction>
</comment>
<keyword evidence="4" id="KW-0812">Transmembrane</keyword>
<evidence type="ECO:0000256" key="3">
    <source>
        <dbReference type="ARBA" id="ARBA00034247"/>
    </source>
</evidence>
<dbReference type="Gene3D" id="3.30.70.270">
    <property type="match status" value="1"/>
</dbReference>
<keyword evidence="4" id="KW-1133">Transmembrane helix</keyword>
<dbReference type="Proteomes" id="UP000309186">
    <property type="component" value="Unassembled WGS sequence"/>
</dbReference>
<evidence type="ECO:0000313" key="7">
    <source>
        <dbReference type="Proteomes" id="UP000309186"/>
    </source>
</evidence>
<evidence type="ECO:0000256" key="2">
    <source>
        <dbReference type="ARBA" id="ARBA00012528"/>
    </source>
</evidence>
<dbReference type="EC" id="2.7.7.65" evidence="2"/>
<dbReference type="InterPro" id="IPR011990">
    <property type="entry name" value="TPR-like_helical_dom_sf"/>
</dbReference>
<feature type="transmembrane region" description="Helical" evidence="4">
    <location>
        <begin position="365"/>
        <end position="383"/>
    </location>
</feature>
<dbReference type="GO" id="GO:0052621">
    <property type="term" value="F:diguanylate cyclase activity"/>
    <property type="evidence" value="ECO:0007669"/>
    <property type="project" value="UniProtKB-EC"/>
</dbReference>
<dbReference type="SUPFAM" id="SSF48452">
    <property type="entry name" value="TPR-like"/>
    <property type="match status" value="2"/>
</dbReference>
<dbReference type="SMART" id="SM00267">
    <property type="entry name" value="GGDEF"/>
    <property type="match status" value="1"/>
</dbReference>
<dbReference type="PANTHER" id="PTHR45138">
    <property type="entry name" value="REGULATORY COMPONENTS OF SENSORY TRANSDUCTION SYSTEM"/>
    <property type="match status" value="1"/>
</dbReference>
<feature type="domain" description="GGDEF" evidence="5">
    <location>
        <begin position="443"/>
        <end position="580"/>
    </location>
</feature>